<dbReference type="GO" id="GO:0042605">
    <property type="term" value="F:peptide antigen binding"/>
    <property type="evidence" value="ECO:0007669"/>
    <property type="project" value="TreeGrafter"/>
</dbReference>
<evidence type="ECO:0000256" key="5">
    <source>
        <dbReference type="ARBA" id="ARBA00023136"/>
    </source>
</evidence>
<dbReference type="Pfam" id="PF00129">
    <property type="entry name" value="MHC_I"/>
    <property type="match status" value="1"/>
</dbReference>
<dbReference type="GO" id="GO:0098553">
    <property type="term" value="C:lumenal side of endoplasmic reticulum membrane"/>
    <property type="evidence" value="ECO:0007669"/>
    <property type="project" value="UniProtKB-ARBA"/>
</dbReference>
<dbReference type="GeneID" id="116543463"/>
<keyword evidence="3" id="KW-0732">Signal</keyword>
<comment type="subcellular location">
    <subcellularLocation>
        <location evidence="1">Membrane</location>
        <topology evidence="1">Single-pass membrane protein</topology>
    </subcellularLocation>
</comment>
<dbReference type="InterPro" id="IPR050208">
    <property type="entry name" value="MHC_class-I_related"/>
</dbReference>
<dbReference type="RefSeq" id="XP_032124918.1">
    <property type="nucleotide sequence ID" value="XM_032269027.1"/>
</dbReference>
<dbReference type="GO" id="GO:0002486">
    <property type="term" value="P:antigen processing and presentation of endogenous peptide antigen via MHC class I via ER pathway, TAP-independent"/>
    <property type="evidence" value="ECO:0007669"/>
    <property type="project" value="TreeGrafter"/>
</dbReference>
<gene>
    <name evidence="9" type="primary">LOC116543463</name>
</gene>
<dbReference type="GO" id="GO:0005102">
    <property type="term" value="F:signaling receptor binding"/>
    <property type="evidence" value="ECO:0007669"/>
    <property type="project" value="TreeGrafter"/>
</dbReference>
<evidence type="ECO:0000256" key="2">
    <source>
        <dbReference type="ARBA" id="ARBA00022451"/>
    </source>
</evidence>
<reference evidence="9" key="1">
    <citation type="submission" date="2025-08" db="UniProtKB">
        <authorList>
            <consortium name="RefSeq"/>
        </authorList>
    </citation>
    <scope>IDENTIFICATION</scope>
    <source>
        <tissue evidence="9">Blood</tissue>
    </source>
</reference>
<evidence type="ECO:0000256" key="6">
    <source>
        <dbReference type="ARBA" id="ARBA00023180"/>
    </source>
</evidence>
<dbReference type="Gene3D" id="3.30.500.10">
    <property type="entry name" value="MHC class I-like antigen recognition-like"/>
    <property type="match status" value="1"/>
</dbReference>
<dbReference type="InterPro" id="IPR011162">
    <property type="entry name" value="MHC_I/II-like_Ag-recog"/>
</dbReference>
<keyword evidence="8" id="KW-1185">Reference proteome</keyword>
<dbReference type="GO" id="GO:0002476">
    <property type="term" value="P:antigen processing and presentation of endogenous peptide antigen via MHC class Ib"/>
    <property type="evidence" value="ECO:0007669"/>
    <property type="project" value="TreeGrafter"/>
</dbReference>
<dbReference type="GO" id="GO:0006955">
    <property type="term" value="P:immune response"/>
    <property type="evidence" value="ECO:0007669"/>
    <property type="project" value="TreeGrafter"/>
</dbReference>
<dbReference type="SUPFAM" id="SSF54452">
    <property type="entry name" value="MHC antigen-recognition domain"/>
    <property type="match status" value="1"/>
</dbReference>
<feature type="domain" description="MHC class I-like antigen recognition-like" evidence="7">
    <location>
        <begin position="113"/>
        <end position="203"/>
    </location>
</feature>
<dbReference type="AlphaFoldDB" id="A0A6J3H302"/>
<organism evidence="8 9">
    <name type="scientific">Sapajus apella</name>
    <name type="common">Brown-capped capuchin</name>
    <name type="synonym">Cebus apella</name>
    <dbReference type="NCBI Taxonomy" id="9515"/>
    <lineage>
        <taxon>Eukaryota</taxon>
        <taxon>Metazoa</taxon>
        <taxon>Chordata</taxon>
        <taxon>Craniata</taxon>
        <taxon>Vertebrata</taxon>
        <taxon>Euteleostomi</taxon>
        <taxon>Mammalia</taxon>
        <taxon>Eutheria</taxon>
        <taxon>Euarchontoglires</taxon>
        <taxon>Primates</taxon>
        <taxon>Haplorrhini</taxon>
        <taxon>Platyrrhini</taxon>
        <taxon>Cebidae</taxon>
        <taxon>Cebinae</taxon>
        <taxon>Sapajus</taxon>
    </lineage>
</organism>
<evidence type="ECO:0000256" key="1">
    <source>
        <dbReference type="ARBA" id="ARBA00004167"/>
    </source>
</evidence>
<keyword evidence="5" id="KW-0472">Membrane</keyword>
<proteinExistence type="predicted"/>
<sequence>MVAPAVKGNEKQPFSKLSAVTPGLVGLDYDTTGELTLWHQVPCGEFPCTRVRGESSHSHGVLRFWRSQSASPRSPLAASHPPILPSSEDGVLAPGTLLLLLSGALGLTETRAGSHSLRYFYTSESPPGREEPRIISVGYVEDAQFQRFDSDAANPRGEPRAPWVEQEGPEYWDLQTPRVKAQAQTFRVNLRTLRGYYNQSEVGE</sequence>
<keyword evidence="6" id="KW-0325">Glycoprotein</keyword>
<keyword evidence="4" id="KW-0391">Immunity</keyword>
<dbReference type="FunFam" id="3.30.500.10:FF:000013">
    <property type="entry name" value="Histocompatibility 2, blastocyst"/>
    <property type="match status" value="1"/>
</dbReference>
<dbReference type="GO" id="GO:0009897">
    <property type="term" value="C:external side of plasma membrane"/>
    <property type="evidence" value="ECO:0007669"/>
    <property type="project" value="TreeGrafter"/>
</dbReference>
<evidence type="ECO:0000259" key="7">
    <source>
        <dbReference type="Pfam" id="PF00129"/>
    </source>
</evidence>
<evidence type="ECO:0000256" key="4">
    <source>
        <dbReference type="ARBA" id="ARBA00022859"/>
    </source>
</evidence>
<accession>A0A6J3H302</accession>
<evidence type="ECO:0000313" key="8">
    <source>
        <dbReference type="Proteomes" id="UP000504640"/>
    </source>
</evidence>
<dbReference type="GO" id="GO:0001916">
    <property type="term" value="P:positive regulation of T cell mediated cytotoxicity"/>
    <property type="evidence" value="ECO:0007669"/>
    <property type="project" value="TreeGrafter"/>
</dbReference>
<dbReference type="PANTHER" id="PTHR16675">
    <property type="entry name" value="MHC CLASS I-RELATED"/>
    <property type="match status" value="1"/>
</dbReference>
<protein>
    <submittedName>
        <fullName evidence="9">Class I histocompatibility antigen, Gogo-C*0202 alpha chain-like</fullName>
    </submittedName>
</protein>
<evidence type="ECO:0000256" key="3">
    <source>
        <dbReference type="ARBA" id="ARBA00022729"/>
    </source>
</evidence>
<name>A0A6J3H302_SAPAP</name>
<dbReference type="PANTHER" id="PTHR16675:SF251">
    <property type="entry name" value="HLA CLASS I HISTOCOMPATIBILITY ANTIGEN, C ALPHA CHAIN"/>
    <property type="match status" value="1"/>
</dbReference>
<dbReference type="GO" id="GO:0005615">
    <property type="term" value="C:extracellular space"/>
    <property type="evidence" value="ECO:0007669"/>
    <property type="project" value="TreeGrafter"/>
</dbReference>
<dbReference type="Proteomes" id="UP000504640">
    <property type="component" value="Unplaced"/>
</dbReference>
<dbReference type="GO" id="GO:0030670">
    <property type="term" value="C:phagocytic vesicle membrane"/>
    <property type="evidence" value="ECO:0007669"/>
    <property type="project" value="UniProtKB-ARBA"/>
</dbReference>
<dbReference type="InterPro" id="IPR011161">
    <property type="entry name" value="MHC_I-like_Ag-recog"/>
</dbReference>
<keyword evidence="2" id="KW-0490">MHC I</keyword>
<dbReference type="InterPro" id="IPR037055">
    <property type="entry name" value="MHC_I-like_Ag-recog_sf"/>
</dbReference>
<evidence type="ECO:0000313" key="9">
    <source>
        <dbReference type="RefSeq" id="XP_032124918.1"/>
    </source>
</evidence>
<dbReference type="GO" id="GO:0042612">
    <property type="term" value="C:MHC class I protein complex"/>
    <property type="evidence" value="ECO:0007669"/>
    <property type="project" value="UniProtKB-KW"/>
</dbReference>